<evidence type="ECO:0000313" key="2">
    <source>
        <dbReference type="Proteomes" id="UP000442707"/>
    </source>
</evidence>
<proteinExistence type="predicted"/>
<sequence>MADEPVRRSGIVGYWLAVELFSPQKIPAVSVRDRVYAVRADGPLPWEAGQALRSVPLDTGFVWQHAVYGGAYALRAVRDTLLPVFGESEEDHDGRMDGESATSEITFKIIWSVLALAGYLLSLDSMVSLADSALFLLSVFKCSASTYWPPSSGASSAPSLTSSGAGRHGRPWAACIPRTSGSPSSWSDLIAQHVGRPLPLLGTGRFCATAARFCALP</sequence>
<dbReference type="Proteomes" id="UP000442707">
    <property type="component" value="Unassembled WGS sequence"/>
</dbReference>
<name>A0A6H9V8G8_9ACTN</name>
<protein>
    <submittedName>
        <fullName evidence="1">Uncharacterized protein</fullName>
    </submittedName>
</protein>
<keyword evidence="2" id="KW-1185">Reference proteome</keyword>
<dbReference type="EMBL" id="VZRB01000002">
    <property type="protein sequence ID" value="KAB1149982.1"/>
    <property type="molecule type" value="Genomic_DNA"/>
</dbReference>
<dbReference type="RefSeq" id="WP_150944473.1">
    <property type="nucleotide sequence ID" value="NZ_VZRB01000002.1"/>
</dbReference>
<organism evidence="1 2">
    <name type="scientific">Streptomyces luteolifulvus</name>
    <dbReference type="NCBI Taxonomy" id="2615112"/>
    <lineage>
        <taxon>Bacteria</taxon>
        <taxon>Bacillati</taxon>
        <taxon>Actinomycetota</taxon>
        <taxon>Actinomycetes</taxon>
        <taxon>Kitasatosporales</taxon>
        <taxon>Streptomycetaceae</taxon>
        <taxon>Streptomyces</taxon>
    </lineage>
</organism>
<gene>
    <name evidence="1" type="ORF">F7R91_03930</name>
</gene>
<evidence type="ECO:0000313" key="1">
    <source>
        <dbReference type="EMBL" id="KAB1149982.1"/>
    </source>
</evidence>
<accession>A0A6H9V8G8</accession>
<comment type="caution">
    <text evidence="1">The sequence shown here is derived from an EMBL/GenBank/DDBJ whole genome shotgun (WGS) entry which is preliminary data.</text>
</comment>
<reference evidence="1 2" key="1">
    <citation type="submission" date="2019-09" db="EMBL/GenBank/DDBJ databases">
        <title>Screening of Novel Bioactive Compounds from Soil-Associated.</title>
        <authorList>
            <person name="Zhao S."/>
        </authorList>
    </citation>
    <scope>NUCLEOTIDE SEQUENCE [LARGE SCALE GENOMIC DNA]</scope>
    <source>
        <strain evidence="1 2">HIT-DPA4</strain>
    </source>
</reference>
<dbReference type="AlphaFoldDB" id="A0A6H9V8G8"/>